<feature type="compositionally biased region" description="Polar residues" evidence="1">
    <location>
        <begin position="1"/>
        <end position="11"/>
    </location>
</feature>
<dbReference type="KEGG" id="phl:KKY_607"/>
<dbReference type="Proteomes" id="UP000008850">
    <property type="component" value="Chromosome"/>
</dbReference>
<reference evidence="2 3" key="1">
    <citation type="journal article" date="2012" name="J. Bacteriol.">
        <title>Complete genome sequence of Pelagibacterium halotolerans B2T.</title>
        <authorList>
            <person name="Huo Y.Y."/>
            <person name="Cheng H."/>
            <person name="Han X.F."/>
            <person name="Jiang X.W."/>
            <person name="Sun C."/>
            <person name="Zhang X.Q."/>
            <person name="Zhu X.F."/>
            <person name="Liu Y.F."/>
            <person name="Li P.F."/>
            <person name="Ni P.X."/>
            <person name="Wu M."/>
        </authorList>
    </citation>
    <scope>NUCLEOTIDE SEQUENCE [LARGE SCALE GENOMIC DNA]</scope>
    <source>
        <strain evidence="3">DSM 22347 / JCM 15775 / CGMCC 1.7692 / B2</strain>
    </source>
</reference>
<name>G4RCH4_PELHB</name>
<sequence>MRGQKNLQTFSVRPRNKVKGMRGQTNLQTLSVRPRDRALIGSCPIAFDQV</sequence>
<evidence type="ECO:0000256" key="1">
    <source>
        <dbReference type="SAM" id="MobiDB-lite"/>
    </source>
</evidence>
<accession>G4RCH4</accession>
<dbReference type="HOGENOM" id="CLU_3120903_0_0_5"/>
<evidence type="ECO:0000313" key="2">
    <source>
        <dbReference type="EMBL" id="AEQ50646.1"/>
    </source>
</evidence>
<feature type="region of interest" description="Disordered" evidence="1">
    <location>
        <begin position="1"/>
        <end position="30"/>
    </location>
</feature>
<gene>
    <name evidence="2" type="ordered locus">KKY_607</name>
</gene>
<organism evidence="2 3">
    <name type="scientific">Pelagibacterium halotolerans (strain DSM 22347 / JCM 15775 / CGMCC 1.7692 / B2)</name>
    <dbReference type="NCBI Taxonomy" id="1082931"/>
    <lineage>
        <taxon>Bacteria</taxon>
        <taxon>Pseudomonadati</taxon>
        <taxon>Pseudomonadota</taxon>
        <taxon>Alphaproteobacteria</taxon>
        <taxon>Hyphomicrobiales</taxon>
        <taxon>Devosiaceae</taxon>
        <taxon>Pelagibacterium</taxon>
    </lineage>
</organism>
<dbReference type="AlphaFoldDB" id="G4RCH4"/>
<dbReference type="STRING" id="1082931.KKY_607"/>
<evidence type="ECO:0000313" key="3">
    <source>
        <dbReference type="Proteomes" id="UP000008850"/>
    </source>
</evidence>
<dbReference type="EMBL" id="CP003075">
    <property type="protein sequence ID" value="AEQ50646.1"/>
    <property type="molecule type" value="Genomic_DNA"/>
</dbReference>
<keyword evidence="3" id="KW-1185">Reference proteome</keyword>
<proteinExistence type="predicted"/>
<protein>
    <submittedName>
        <fullName evidence="2">Uncharacterized protein</fullName>
    </submittedName>
</protein>